<dbReference type="PANTHER" id="PTHR30409">
    <property type="entry name" value="CARBAMATE KINASE"/>
    <property type="match status" value="1"/>
</dbReference>
<dbReference type="NCBIfam" id="NF009007">
    <property type="entry name" value="PRK12352.1"/>
    <property type="match status" value="1"/>
</dbReference>
<evidence type="ECO:0000256" key="6">
    <source>
        <dbReference type="PIRNR" id="PIRNR000723"/>
    </source>
</evidence>
<dbReference type="AlphaFoldDB" id="A0A1U9JV28"/>
<dbReference type="KEGG" id="thd:BHV28_10440"/>
<dbReference type="Gene3D" id="3.40.1160.10">
    <property type="entry name" value="Acetylglutamate kinase-like"/>
    <property type="match status" value="1"/>
</dbReference>
<keyword evidence="4 6" id="KW-0418">Kinase</keyword>
<evidence type="ECO:0000313" key="8">
    <source>
        <dbReference type="EMBL" id="AQS41737.1"/>
    </source>
</evidence>
<dbReference type="NCBIfam" id="TIGR00746">
    <property type="entry name" value="arcC"/>
    <property type="match status" value="1"/>
</dbReference>
<dbReference type="GO" id="GO:0019546">
    <property type="term" value="P:L-arginine deiminase pathway"/>
    <property type="evidence" value="ECO:0007669"/>
    <property type="project" value="TreeGrafter"/>
</dbReference>
<feature type="domain" description="Aspartate/glutamate/uridylate kinase" evidence="7">
    <location>
        <begin position="10"/>
        <end position="292"/>
    </location>
</feature>
<evidence type="ECO:0000256" key="5">
    <source>
        <dbReference type="NCBIfam" id="TIGR00746"/>
    </source>
</evidence>
<organism evidence="8 9">
    <name type="scientific">Candidatus Tokpelaia hoelldobleri</name>
    <dbReference type="NCBI Taxonomy" id="1902579"/>
    <lineage>
        <taxon>Bacteria</taxon>
        <taxon>Pseudomonadati</taxon>
        <taxon>Pseudomonadota</taxon>
        <taxon>Alphaproteobacteria</taxon>
        <taxon>Hyphomicrobiales</taxon>
        <taxon>Candidatus Tokpelaia</taxon>
    </lineage>
</organism>
<evidence type="ECO:0000259" key="7">
    <source>
        <dbReference type="Pfam" id="PF00696"/>
    </source>
</evidence>
<evidence type="ECO:0000256" key="1">
    <source>
        <dbReference type="ARBA" id="ARBA00004850"/>
    </source>
</evidence>
<evidence type="ECO:0000256" key="3">
    <source>
        <dbReference type="ARBA" id="ARBA00022679"/>
    </source>
</evidence>
<comment type="pathway">
    <text evidence="1">Amino-acid degradation; L-arginine degradation via ADI pathway.</text>
</comment>
<reference evidence="8 9" key="1">
    <citation type="journal article" date="2010" name="Science">
        <title>Genomic comparison of the ants Camponotus floridanus and Harpegnathos saltator.</title>
        <authorList>
            <person name="Bonasio R."/>
            <person name="Zhang G."/>
            <person name="Ye C."/>
            <person name="Mutti N.S."/>
            <person name="Fang X."/>
            <person name="Qin N."/>
            <person name="Donahue G."/>
            <person name="Yang P."/>
            <person name="Li Q."/>
            <person name="Li C."/>
            <person name="Zhang P."/>
            <person name="Huang Z."/>
            <person name="Berger S.L."/>
            <person name="Reinberg D."/>
            <person name="Wang J."/>
            <person name="Liebig J."/>
        </authorList>
    </citation>
    <scope>NUCLEOTIDE SEQUENCE [LARGE SCALE GENOMIC DNA]</scope>
    <source>
        <strain evidence="8 9">Hsal</strain>
    </source>
</reference>
<accession>A0A1U9JV28</accession>
<dbReference type="GO" id="GO:0008804">
    <property type="term" value="F:carbamate kinase activity"/>
    <property type="evidence" value="ECO:0007669"/>
    <property type="project" value="UniProtKB-UniRule"/>
</dbReference>
<dbReference type="PIRSF" id="PIRSF000723">
    <property type="entry name" value="Carbamate_kin"/>
    <property type="match status" value="1"/>
</dbReference>
<dbReference type="STRING" id="1902579.BHV28_10440"/>
<dbReference type="GO" id="GO:0005829">
    <property type="term" value="C:cytosol"/>
    <property type="evidence" value="ECO:0007669"/>
    <property type="project" value="TreeGrafter"/>
</dbReference>
<dbReference type="CDD" id="cd04235">
    <property type="entry name" value="AAK_CK"/>
    <property type="match status" value="1"/>
</dbReference>
<comment type="similarity">
    <text evidence="2 6">Belongs to the carbamate kinase family.</text>
</comment>
<evidence type="ECO:0000313" key="9">
    <source>
        <dbReference type="Proteomes" id="UP000188912"/>
    </source>
</evidence>
<dbReference type="Proteomes" id="UP000188912">
    <property type="component" value="Chromosome"/>
</dbReference>
<evidence type="ECO:0000256" key="2">
    <source>
        <dbReference type="ARBA" id="ARBA00011066"/>
    </source>
</evidence>
<reference evidence="8 9" key="2">
    <citation type="journal article" date="2016" name="Sci. Rep.">
        <title>The genome of Rhizobiales bacteria in predatory ants reveals urease gene functions but no genes for nitrogen fixation.</title>
        <authorList>
            <person name="Neuvonen M.M."/>
            <person name="Tamarit D."/>
            <person name="Naslund K."/>
            <person name="Liebig J."/>
            <person name="Feldhaar H."/>
            <person name="Moran N.A."/>
            <person name="Guy L."/>
            <person name="Andersson S.G."/>
        </authorList>
    </citation>
    <scope>NUCLEOTIDE SEQUENCE [LARGE SCALE GENOMIC DNA]</scope>
    <source>
        <strain evidence="8 9">Hsal</strain>
    </source>
</reference>
<dbReference type="PANTHER" id="PTHR30409:SF1">
    <property type="entry name" value="CARBAMATE KINASE-RELATED"/>
    <property type="match status" value="1"/>
</dbReference>
<dbReference type="InterPro" id="IPR036393">
    <property type="entry name" value="AceGlu_kinase-like_sf"/>
</dbReference>
<dbReference type="InterPro" id="IPR003964">
    <property type="entry name" value="Carb_kinase"/>
</dbReference>
<name>A0A1U9JV28_9HYPH</name>
<keyword evidence="3 6" id="KW-0808">Transferase</keyword>
<evidence type="ECO:0000256" key="4">
    <source>
        <dbReference type="ARBA" id="ARBA00022777"/>
    </source>
</evidence>
<dbReference type="FunFam" id="3.40.1160.10:FF:000007">
    <property type="entry name" value="Carbamate kinase"/>
    <property type="match status" value="1"/>
</dbReference>
<gene>
    <name evidence="8" type="ORF">BHV28_10440</name>
</gene>
<keyword evidence="9" id="KW-1185">Reference proteome</keyword>
<dbReference type="SUPFAM" id="SSF53633">
    <property type="entry name" value="Carbamate kinase-like"/>
    <property type="match status" value="1"/>
</dbReference>
<dbReference type="Pfam" id="PF00696">
    <property type="entry name" value="AA_kinase"/>
    <property type="match status" value="1"/>
</dbReference>
<dbReference type="InterPro" id="IPR001048">
    <property type="entry name" value="Asp/Glu/Uridylate_kinase"/>
</dbReference>
<proteinExistence type="inferred from homology"/>
<dbReference type="PRINTS" id="PR01469">
    <property type="entry name" value="CARBMTKINASE"/>
</dbReference>
<sequence length="323" mass="34855">METRNEKQPVVVVAVGGNALVPDNNSFRADLQQHNARLAARHIVDMIEEGWNVVLTHGNGPQVGVVLRRSEALRETIPATPVDFAVGDTQGEIGYMMQNALGNELARRGLKVPVVSVVTQVVVDPHDEAFASPDKPIGAFMAEDEARALSEKEGWVVREDSGRGWRRVIASPKPVRIVELEAVKHLVQQGALVICCGGGGVPVIEEENGELRGIEAVIDKDRASAILAETLGADLLLIPTGVERIALNFGKPDQKWLEQITYREAAGFLEEGHFGVGSMGPKVEAILDYMRGCPEGKGVVTSLDKVRSALKQESGTWIVPDPA</sequence>
<protein>
    <recommendedName>
        <fullName evidence="5 6">Carbamate kinase</fullName>
    </recommendedName>
</protein>
<dbReference type="EMBL" id="CP017315">
    <property type="protein sequence ID" value="AQS41737.1"/>
    <property type="molecule type" value="Genomic_DNA"/>
</dbReference>